<dbReference type="AlphaFoldDB" id="A0AA38WD96"/>
<evidence type="ECO:0000313" key="3">
    <source>
        <dbReference type="Proteomes" id="UP001172457"/>
    </source>
</evidence>
<proteinExistence type="predicted"/>
<feature type="compositionally biased region" description="Polar residues" evidence="1">
    <location>
        <begin position="48"/>
        <end position="69"/>
    </location>
</feature>
<feature type="region of interest" description="Disordered" evidence="1">
    <location>
        <begin position="48"/>
        <end position="75"/>
    </location>
</feature>
<sequence>MAAISFSTPSSYHHHHPSSSSNLRQFQPPQSILLRRPQKCVKCSITPSSPVTLGGNSHSVRISASSPQAPASRGAESDAMGLLLRERIVFLGSSQIDDLLQMLSLVSCFCSMLRILPKISGFL</sequence>
<dbReference type="Proteomes" id="UP001172457">
    <property type="component" value="Chromosome 3"/>
</dbReference>
<evidence type="ECO:0000256" key="1">
    <source>
        <dbReference type="SAM" id="MobiDB-lite"/>
    </source>
</evidence>
<organism evidence="2 3">
    <name type="scientific">Centaurea solstitialis</name>
    <name type="common">yellow star-thistle</name>
    <dbReference type="NCBI Taxonomy" id="347529"/>
    <lineage>
        <taxon>Eukaryota</taxon>
        <taxon>Viridiplantae</taxon>
        <taxon>Streptophyta</taxon>
        <taxon>Embryophyta</taxon>
        <taxon>Tracheophyta</taxon>
        <taxon>Spermatophyta</taxon>
        <taxon>Magnoliopsida</taxon>
        <taxon>eudicotyledons</taxon>
        <taxon>Gunneridae</taxon>
        <taxon>Pentapetalae</taxon>
        <taxon>asterids</taxon>
        <taxon>campanulids</taxon>
        <taxon>Asterales</taxon>
        <taxon>Asteraceae</taxon>
        <taxon>Carduoideae</taxon>
        <taxon>Cardueae</taxon>
        <taxon>Centaureinae</taxon>
        <taxon>Centaurea</taxon>
    </lineage>
</organism>
<reference evidence="2" key="1">
    <citation type="submission" date="2023-03" db="EMBL/GenBank/DDBJ databases">
        <title>Chromosome-scale reference genome and RAD-based genetic map of yellow starthistle (Centaurea solstitialis) reveal putative structural variation and QTLs associated with invader traits.</title>
        <authorList>
            <person name="Reatini B."/>
            <person name="Cang F.A."/>
            <person name="Jiang Q."/>
            <person name="Mckibben M.T.W."/>
            <person name="Barker M.S."/>
            <person name="Rieseberg L.H."/>
            <person name="Dlugosch K.M."/>
        </authorList>
    </citation>
    <scope>NUCLEOTIDE SEQUENCE</scope>
    <source>
        <strain evidence="2">CAN-66</strain>
        <tissue evidence="2">Leaf</tissue>
    </source>
</reference>
<protein>
    <submittedName>
        <fullName evidence="2">Uncharacterized protein</fullName>
    </submittedName>
</protein>
<feature type="region of interest" description="Disordered" evidence="1">
    <location>
        <begin position="1"/>
        <end position="28"/>
    </location>
</feature>
<evidence type="ECO:0000313" key="2">
    <source>
        <dbReference type="EMBL" id="KAJ9556337.1"/>
    </source>
</evidence>
<feature type="compositionally biased region" description="Low complexity" evidence="1">
    <location>
        <begin position="1"/>
        <end position="11"/>
    </location>
</feature>
<keyword evidence="3" id="KW-1185">Reference proteome</keyword>
<name>A0AA38WD96_9ASTR</name>
<gene>
    <name evidence="2" type="ORF">OSB04_010951</name>
</gene>
<accession>A0AA38WD96</accession>
<dbReference type="EMBL" id="JARYMX010000003">
    <property type="protein sequence ID" value="KAJ9556337.1"/>
    <property type="molecule type" value="Genomic_DNA"/>
</dbReference>
<comment type="caution">
    <text evidence="2">The sequence shown here is derived from an EMBL/GenBank/DDBJ whole genome shotgun (WGS) entry which is preliminary data.</text>
</comment>